<dbReference type="Proteomes" id="UP000002497">
    <property type="component" value="Unassembled WGS sequence"/>
</dbReference>
<organism evidence="3">
    <name type="scientific">Coccidioides posadasii (strain RMSCC 757 / Silveira)</name>
    <name type="common">Valley fever fungus</name>
    <dbReference type="NCBI Taxonomy" id="443226"/>
    <lineage>
        <taxon>Eukaryota</taxon>
        <taxon>Fungi</taxon>
        <taxon>Dikarya</taxon>
        <taxon>Ascomycota</taxon>
        <taxon>Pezizomycotina</taxon>
        <taxon>Eurotiomycetes</taxon>
        <taxon>Eurotiomycetidae</taxon>
        <taxon>Onygenales</taxon>
        <taxon>Onygenaceae</taxon>
        <taxon>Coccidioides</taxon>
    </lineage>
</organism>
<feature type="region of interest" description="Disordered" evidence="1">
    <location>
        <begin position="48"/>
        <end position="85"/>
    </location>
</feature>
<gene>
    <name evidence="2" type="ORF">CPSG_05139</name>
</gene>
<protein>
    <submittedName>
        <fullName evidence="2">Predicted protein</fullName>
    </submittedName>
</protein>
<feature type="compositionally biased region" description="Basic and acidic residues" evidence="1">
    <location>
        <begin position="48"/>
        <end position="68"/>
    </location>
</feature>
<sequence length="85" mass="9789">MYCKYLRGTDCSGNKGPEKYTTRLSLRKTPLHAPFVIVPSTLYFRLREPKEDKKHPYEAHSLEGERSTRTVSIEEQTPGYGRTSP</sequence>
<accession>E9D4M1</accession>
<reference evidence="3" key="1">
    <citation type="journal article" date="2010" name="Genome Res.">
        <title>Population genomic sequencing of Coccidioides fungi reveals recent hybridization and transposon control.</title>
        <authorList>
            <person name="Neafsey D.E."/>
            <person name="Barker B.M."/>
            <person name="Sharpton T.J."/>
            <person name="Stajich J.E."/>
            <person name="Park D.J."/>
            <person name="Whiston E."/>
            <person name="Hung C.-Y."/>
            <person name="McMahan C."/>
            <person name="White J."/>
            <person name="Sykes S."/>
            <person name="Heiman D."/>
            <person name="Young S."/>
            <person name="Zeng Q."/>
            <person name="Abouelleil A."/>
            <person name="Aftuck L."/>
            <person name="Bessette D."/>
            <person name="Brown A."/>
            <person name="FitzGerald M."/>
            <person name="Lui A."/>
            <person name="Macdonald J.P."/>
            <person name="Priest M."/>
            <person name="Orbach M.J."/>
            <person name="Galgiani J.N."/>
            <person name="Kirkland T.N."/>
            <person name="Cole G.T."/>
            <person name="Birren B.W."/>
            <person name="Henn M.R."/>
            <person name="Taylor J.W."/>
            <person name="Rounsley S.D."/>
        </authorList>
    </citation>
    <scope>NUCLEOTIDE SEQUENCE [LARGE SCALE GENOMIC DNA]</scope>
    <source>
        <strain evidence="3">RMSCC 757 / Silveira</strain>
    </source>
</reference>
<evidence type="ECO:0000313" key="2">
    <source>
        <dbReference type="EMBL" id="EFW18453.1"/>
    </source>
</evidence>
<evidence type="ECO:0000256" key="1">
    <source>
        <dbReference type="SAM" id="MobiDB-lite"/>
    </source>
</evidence>
<proteinExistence type="predicted"/>
<dbReference type="VEuPathDB" id="FungiDB:CPSG_05139"/>
<keyword evidence="3" id="KW-1185">Reference proteome</keyword>
<reference evidence="3" key="2">
    <citation type="submission" date="2010-03" db="EMBL/GenBank/DDBJ databases">
        <title>The genome sequence of Coccidioides posadasii strain Silveira.</title>
        <authorList>
            <consortium name="The Broad Institute Genome Sequencing Center for Infectious Disease"/>
            <person name="Neafsey D."/>
            <person name="Orbach M."/>
            <person name="Henn M.R."/>
            <person name="Cole G.T."/>
            <person name="Galgiani J."/>
            <person name="Gardner M.J."/>
            <person name="Kirkland T.N."/>
            <person name="Taylor J.W."/>
            <person name="Young S.K."/>
            <person name="Zeng Q."/>
            <person name="Koehrsen M."/>
            <person name="Alvarado L."/>
            <person name="Berlin A."/>
            <person name="Borenstein D."/>
            <person name="Chapman S.B."/>
            <person name="Chen Z."/>
            <person name="Engels R."/>
            <person name="Freedman E."/>
            <person name="Gellesch M."/>
            <person name="Goldberg J."/>
            <person name="Griggs A."/>
            <person name="Gujja S."/>
            <person name="Heilman E."/>
            <person name="Heiman D."/>
            <person name="Howarth C."/>
            <person name="Jen D."/>
            <person name="Larson L."/>
            <person name="Mehta T."/>
            <person name="Neiman D."/>
            <person name="Park D."/>
            <person name="Pearson M."/>
            <person name="Richards J."/>
            <person name="Roberts A."/>
            <person name="Saif S."/>
            <person name="Shea T."/>
            <person name="Shenoy N."/>
            <person name="Sisk P."/>
            <person name="Stolte C."/>
            <person name="Sykes S."/>
            <person name="Walk T."/>
            <person name="White J."/>
            <person name="Yandava C."/>
            <person name="Haas B."/>
            <person name="Nusbaum C."/>
            <person name="Birren B."/>
        </authorList>
    </citation>
    <scope>NUCLEOTIDE SEQUENCE [LARGE SCALE GENOMIC DNA]</scope>
    <source>
        <strain evidence="3">RMSCC 757 / Silveira</strain>
    </source>
</reference>
<dbReference type="AlphaFoldDB" id="E9D4M1"/>
<dbReference type="EMBL" id="GL636492">
    <property type="protein sequence ID" value="EFW18453.1"/>
    <property type="molecule type" value="Genomic_DNA"/>
</dbReference>
<dbReference type="HOGENOM" id="CLU_2512470_0_0_1"/>
<name>E9D4M1_COCPS</name>
<dbReference type="STRING" id="443226.E9D4M1"/>
<evidence type="ECO:0000313" key="3">
    <source>
        <dbReference type="Proteomes" id="UP000002497"/>
    </source>
</evidence>